<organism evidence="1 2">
    <name type="scientific">Molorchus minor</name>
    <dbReference type="NCBI Taxonomy" id="1323400"/>
    <lineage>
        <taxon>Eukaryota</taxon>
        <taxon>Metazoa</taxon>
        <taxon>Ecdysozoa</taxon>
        <taxon>Arthropoda</taxon>
        <taxon>Hexapoda</taxon>
        <taxon>Insecta</taxon>
        <taxon>Pterygota</taxon>
        <taxon>Neoptera</taxon>
        <taxon>Endopterygota</taxon>
        <taxon>Coleoptera</taxon>
        <taxon>Polyphaga</taxon>
        <taxon>Cucujiformia</taxon>
        <taxon>Chrysomeloidea</taxon>
        <taxon>Cerambycidae</taxon>
        <taxon>Lamiinae</taxon>
        <taxon>Monochamini</taxon>
        <taxon>Molorchus</taxon>
    </lineage>
</organism>
<comment type="caution">
    <text evidence="1">The sequence shown here is derived from an EMBL/GenBank/DDBJ whole genome shotgun (WGS) entry which is preliminary data.</text>
</comment>
<reference evidence="1" key="1">
    <citation type="journal article" date="2023" name="Insect Mol. Biol.">
        <title>Genome sequencing provides insights into the evolution of gene families encoding plant cell wall-degrading enzymes in longhorned beetles.</title>
        <authorList>
            <person name="Shin N.R."/>
            <person name="Okamura Y."/>
            <person name="Kirsch R."/>
            <person name="Pauchet Y."/>
        </authorList>
    </citation>
    <scope>NUCLEOTIDE SEQUENCE</scope>
    <source>
        <strain evidence="1">MMC_N1</strain>
    </source>
</reference>
<dbReference type="Proteomes" id="UP001162164">
    <property type="component" value="Unassembled WGS sequence"/>
</dbReference>
<evidence type="ECO:0000313" key="2">
    <source>
        <dbReference type="Proteomes" id="UP001162164"/>
    </source>
</evidence>
<proteinExistence type="predicted"/>
<dbReference type="InterPro" id="IPR021109">
    <property type="entry name" value="Peptidase_aspartic_dom_sf"/>
</dbReference>
<evidence type="ECO:0000313" key="1">
    <source>
        <dbReference type="EMBL" id="KAJ8947637.1"/>
    </source>
</evidence>
<dbReference type="SUPFAM" id="SSF50630">
    <property type="entry name" value="Acid proteases"/>
    <property type="match status" value="1"/>
</dbReference>
<gene>
    <name evidence="1" type="ORF">NQ317_009339</name>
</gene>
<protein>
    <recommendedName>
        <fullName evidence="3">Peptidase A2 domain-containing protein</fullName>
    </recommendedName>
</protein>
<keyword evidence="2" id="KW-1185">Reference proteome</keyword>
<dbReference type="EMBL" id="JAPWTJ010004181">
    <property type="protein sequence ID" value="KAJ8947637.1"/>
    <property type="molecule type" value="Genomic_DNA"/>
</dbReference>
<dbReference type="Gene3D" id="2.40.70.10">
    <property type="entry name" value="Acid Proteases"/>
    <property type="match status" value="1"/>
</dbReference>
<sequence length="538" mass="61337">MGTVGTPIIHIQRFGNSKQVLIGIFLTPKCVKNTNDHNYAIQGVPNYVLIITIRIPGIGNYEGDGREMKSTHPPDTIGIRGLLRSNQLKEIRADNKETIQRKYSVKPTERNEIDGESDCIPEFSPDQRSMTAIQWLRKGEQLKAINEWNDVTTVYHMQSRLTGMESVNQEKTFPDNIDYASALIKMLTRHKAPNESMTTYYFEKNGAAKNMRNSGRKPCRKNMNDSYFIDCVINNVTLRGYVDSGCSAVTIRTSDVVKLGLPMERTQVRLSGFGGGSVNVISKVELDLTFLLLWDNHFINHADVVVVVQDSQVRLFNKSYVELPQIECLPSKKVTLLNKETTVIPPHHIGHVLVCGDEQAEDVYVDLQYRYSLRNFTEGYDEVQILQVGVNEDDWVLAAQLRDEKCRHLHSILSKPPQSVEDKECCYLEKSYEVLLGYRPRGINDAYLANEVCEKVPRIWEMRAKVAASIEKQQKVQKFTTILNMPNLKSFRLGNKFFFTEQSVLMMAKIVNNVHLPEGVKGQVRPTVKDSETFPWQK</sequence>
<accession>A0ABQ9IPZ0</accession>
<evidence type="ECO:0008006" key="3">
    <source>
        <dbReference type="Google" id="ProtNLM"/>
    </source>
</evidence>
<name>A0ABQ9IPZ0_9CUCU</name>